<comment type="caution">
    <text evidence="2">The sequence shown here is derived from an EMBL/GenBank/DDBJ whole genome shotgun (WGS) entry which is preliminary data.</text>
</comment>
<accession>A0A9P5YC57</accession>
<keyword evidence="1" id="KW-1133">Transmembrane helix</keyword>
<dbReference type="EMBL" id="MU150249">
    <property type="protein sequence ID" value="KAF9465151.1"/>
    <property type="molecule type" value="Genomic_DNA"/>
</dbReference>
<feature type="non-terminal residue" evidence="2">
    <location>
        <position position="1"/>
    </location>
</feature>
<feature type="transmembrane region" description="Helical" evidence="1">
    <location>
        <begin position="18"/>
        <end position="38"/>
    </location>
</feature>
<keyword evidence="1" id="KW-0812">Transmembrane</keyword>
<proteinExistence type="predicted"/>
<reference evidence="2" key="1">
    <citation type="submission" date="2020-11" db="EMBL/GenBank/DDBJ databases">
        <authorList>
            <consortium name="DOE Joint Genome Institute"/>
            <person name="Ahrendt S."/>
            <person name="Riley R."/>
            <person name="Andreopoulos W."/>
            <person name="Labutti K."/>
            <person name="Pangilinan J."/>
            <person name="Ruiz-Duenas F.J."/>
            <person name="Barrasa J.M."/>
            <person name="Sanchez-Garcia M."/>
            <person name="Camarero S."/>
            <person name="Miyauchi S."/>
            <person name="Serrano A."/>
            <person name="Linde D."/>
            <person name="Babiker R."/>
            <person name="Drula E."/>
            <person name="Ayuso-Fernandez I."/>
            <person name="Pacheco R."/>
            <person name="Padilla G."/>
            <person name="Ferreira P."/>
            <person name="Barriuso J."/>
            <person name="Kellner H."/>
            <person name="Castanera R."/>
            <person name="Alfaro M."/>
            <person name="Ramirez L."/>
            <person name="Pisabarro A.G."/>
            <person name="Kuo A."/>
            <person name="Tritt A."/>
            <person name="Lipzen A."/>
            <person name="He G."/>
            <person name="Yan M."/>
            <person name="Ng V."/>
            <person name="Cullen D."/>
            <person name="Martin F."/>
            <person name="Rosso M.-N."/>
            <person name="Henrissat B."/>
            <person name="Hibbett D."/>
            <person name="Martinez A.T."/>
            <person name="Grigoriev I.V."/>
        </authorList>
    </citation>
    <scope>NUCLEOTIDE SEQUENCE</scope>
    <source>
        <strain evidence="2">CBS 247.69</strain>
    </source>
</reference>
<sequence>NAQEDLKTFDLNSELRGIAGFLLIAVTVPILQVCQSLVRRRKLEPRPFFVD</sequence>
<name>A0A9P5YC57_9AGAR</name>
<organism evidence="2 3">
    <name type="scientific">Collybia nuda</name>
    <dbReference type="NCBI Taxonomy" id="64659"/>
    <lineage>
        <taxon>Eukaryota</taxon>
        <taxon>Fungi</taxon>
        <taxon>Dikarya</taxon>
        <taxon>Basidiomycota</taxon>
        <taxon>Agaricomycotina</taxon>
        <taxon>Agaricomycetes</taxon>
        <taxon>Agaricomycetidae</taxon>
        <taxon>Agaricales</taxon>
        <taxon>Tricholomatineae</taxon>
        <taxon>Clitocybaceae</taxon>
        <taxon>Collybia</taxon>
    </lineage>
</organism>
<dbReference type="Proteomes" id="UP000807353">
    <property type="component" value="Unassembled WGS sequence"/>
</dbReference>
<evidence type="ECO:0000256" key="1">
    <source>
        <dbReference type="SAM" id="Phobius"/>
    </source>
</evidence>
<evidence type="ECO:0000313" key="3">
    <source>
        <dbReference type="Proteomes" id="UP000807353"/>
    </source>
</evidence>
<protein>
    <submittedName>
        <fullName evidence="2">Uncharacterized protein</fullName>
    </submittedName>
</protein>
<keyword evidence="3" id="KW-1185">Reference proteome</keyword>
<evidence type="ECO:0000313" key="2">
    <source>
        <dbReference type="EMBL" id="KAF9465151.1"/>
    </source>
</evidence>
<keyword evidence="1" id="KW-0472">Membrane</keyword>
<dbReference type="AlphaFoldDB" id="A0A9P5YC57"/>
<gene>
    <name evidence="2" type="ORF">BDZ94DRAFT_1254664</name>
</gene>